<dbReference type="AlphaFoldDB" id="E0VT56"/>
<evidence type="ECO:0000259" key="1">
    <source>
        <dbReference type="PROSITE" id="PS50835"/>
    </source>
</evidence>
<keyword evidence="4" id="KW-1185">Reference proteome</keyword>
<evidence type="ECO:0000313" key="4">
    <source>
        <dbReference type="Proteomes" id="UP000009046"/>
    </source>
</evidence>
<dbReference type="Pfam" id="PF13927">
    <property type="entry name" value="Ig_3"/>
    <property type="match status" value="1"/>
</dbReference>
<dbReference type="InterPro" id="IPR007110">
    <property type="entry name" value="Ig-like_dom"/>
</dbReference>
<reference evidence="3" key="3">
    <citation type="submission" date="2021-02" db="UniProtKB">
        <authorList>
            <consortium name="EnsemblMetazoa"/>
        </authorList>
    </citation>
    <scope>IDENTIFICATION</scope>
    <source>
        <strain evidence="3">USDA</strain>
    </source>
</reference>
<organism>
    <name type="scientific">Pediculus humanus subsp. corporis</name>
    <name type="common">Body louse</name>
    <dbReference type="NCBI Taxonomy" id="121224"/>
    <lineage>
        <taxon>Eukaryota</taxon>
        <taxon>Metazoa</taxon>
        <taxon>Ecdysozoa</taxon>
        <taxon>Arthropoda</taxon>
        <taxon>Hexapoda</taxon>
        <taxon>Insecta</taxon>
        <taxon>Pterygota</taxon>
        <taxon>Neoptera</taxon>
        <taxon>Paraneoptera</taxon>
        <taxon>Psocodea</taxon>
        <taxon>Troctomorpha</taxon>
        <taxon>Phthiraptera</taxon>
        <taxon>Anoplura</taxon>
        <taxon>Pediculidae</taxon>
        <taxon>Pediculus</taxon>
    </lineage>
</organism>
<dbReference type="EMBL" id="AAZO01005217">
    <property type="status" value="NOT_ANNOTATED_CDS"/>
    <property type="molecule type" value="Genomic_DNA"/>
</dbReference>
<protein>
    <recommendedName>
        <fullName evidence="1">Ig-like domain-containing protein</fullName>
    </recommendedName>
</protein>
<gene>
    <name evidence="3" type="primary">8230099</name>
    <name evidence="2" type="ORF">Phum_PHUM427170</name>
</gene>
<dbReference type="GeneID" id="8230099"/>
<dbReference type="InterPro" id="IPR036179">
    <property type="entry name" value="Ig-like_dom_sf"/>
</dbReference>
<evidence type="ECO:0000313" key="3">
    <source>
        <dbReference type="EnsemblMetazoa" id="PHUM427170-PA"/>
    </source>
</evidence>
<dbReference type="STRING" id="121224.E0VT56"/>
<dbReference type="SUPFAM" id="SSF48726">
    <property type="entry name" value="Immunoglobulin"/>
    <property type="match status" value="1"/>
</dbReference>
<dbReference type="CTD" id="8230099"/>
<dbReference type="EnsemblMetazoa" id="PHUM427170-RA">
    <property type="protein sequence ID" value="PHUM427170-PA"/>
    <property type="gene ID" value="PHUM427170"/>
</dbReference>
<dbReference type="eggNOG" id="KOG3510">
    <property type="taxonomic scope" value="Eukaryota"/>
</dbReference>
<dbReference type="HOGENOM" id="CLU_120158_0_0_1"/>
<sequence length="129" mass="14436">MNELEDGFSYEHHLRGPSFHVEPPPKVEFSNTSGIWIDCTASGNPPPSITWISIDGSSVEDVVAVRRVLRNGTLILLPFTAAAYRQDIHNTVYRCIASNAVGKIMSRDVQNLLLRIINDWMTTKTLLIN</sequence>
<dbReference type="PROSITE" id="PS50835">
    <property type="entry name" value="IG_LIKE"/>
    <property type="match status" value="1"/>
</dbReference>
<dbReference type="KEGG" id="phu:Phum_PHUM427170"/>
<name>E0VT56_PEDHC</name>
<dbReference type="Gene3D" id="2.60.40.10">
    <property type="entry name" value="Immunoglobulins"/>
    <property type="match status" value="1"/>
</dbReference>
<feature type="domain" description="Ig-like" evidence="1">
    <location>
        <begin position="17"/>
        <end position="110"/>
    </location>
</feature>
<dbReference type="InterPro" id="IPR013783">
    <property type="entry name" value="Ig-like_fold"/>
</dbReference>
<dbReference type="VEuPathDB" id="VectorBase:PHUM427170"/>
<dbReference type="OrthoDB" id="5969272at2759"/>
<evidence type="ECO:0000313" key="2">
    <source>
        <dbReference type="EMBL" id="EEB16562.1"/>
    </source>
</evidence>
<dbReference type="Proteomes" id="UP000009046">
    <property type="component" value="Unassembled WGS sequence"/>
</dbReference>
<dbReference type="InParanoid" id="E0VT56"/>
<proteinExistence type="predicted"/>
<dbReference type="OMA" id="HELFASM"/>
<reference evidence="2" key="1">
    <citation type="submission" date="2007-04" db="EMBL/GenBank/DDBJ databases">
        <title>Annotation of Pediculus humanus corporis strain USDA.</title>
        <authorList>
            <person name="Kirkness E."/>
            <person name="Hannick L."/>
            <person name="Hass B."/>
            <person name="Bruggner R."/>
            <person name="Lawson D."/>
            <person name="Bidwell S."/>
            <person name="Joardar V."/>
            <person name="Caler E."/>
            <person name="Walenz B."/>
            <person name="Inman J."/>
            <person name="Schobel S."/>
            <person name="Galinsky K."/>
            <person name="Amedeo P."/>
            <person name="Strausberg R."/>
        </authorList>
    </citation>
    <scope>NUCLEOTIDE SEQUENCE</scope>
    <source>
        <strain evidence="2">USDA</strain>
    </source>
</reference>
<dbReference type="RefSeq" id="XP_002429300.1">
    <property type="nucleotide sequence ID" value="XM_002429255.1"/>
</dbReference>
<reference evidence="2" key="2">
    <citation type="submission" date="2007-04" db="EMBL/GenBank/DDBJ databases">
        <title>The genome of the human body louse.</title>
        <authorList>
            <consortium name="The Human Body Louse Genome Consortium"/>
            <person name="Kirkness E."/>
            <person name="Walenz B."/>
            <person name="Hass B."/>
            <person name="Bruggner R."/>
            <person name="Strausberg R."/>
        </authorList>
    </citation>
    <scope>NUCLEOTIDE SEQUENCE</scope>
    <source>
        <strain evidence="2">USDA</strain>
    </source>
</reference>
<dbReference type="EMBL" id="DS235759">
    <property type="protein sequence ID" value="EEB16562.1"/>
    <property type="molecule type" value="Genomic_DNA"/>
</dbReference>
<accession>E0VT56</accession>